<sequence length="82" mass="9720">MAVYDNIELDEHFRNFVKQEVNSGRYNSASEVVSEGLRLMEKEQRKREKILTELIEAEKSGIAEDWTPENFYSRMQEKYGDL</sequence>
<organism evidence="3 4">
    <name type="scientific">Cruoricaptor ignavus</name>
    <dbReference type="NCBI Taxonomy" id="1118202"/>
    <lineage>
        <taxon>Bacteria</taxon>
        <taxon>Pseudomonadati</taxon>
        <taxon>Bacteroidota</taxon>
        <taxon>Flavobacteriia</taxon>
        <taxon>Flavobacteriales</taxon>
        <taxon>Weeksellaceae</taxon>
        <taxon>Cruoricaptor</taxon>
    </lineage>
</organism>
<dbReference type="Pfam" id="PF03693">
    <property type="entry name" value="ParD_antitoxin"/>
    <property type="match status" value="1"/>
</dbReference>
<name>A0A1M6FHG4_9FLAO</name>
<dbReference type="EMBL" id="FQYI01000007">
    <property type="protein sequence ID" value="SHI97115.1"/>
    <property type="molecule type" value="Genomic_DNA"/>
</dbReference>
<dbReference type="STRING" id="1118202.SAMN05443429_10714"/>
<gene>
    <name evidence="3" type="ORF">SAMN05443429_10714</name>
</gene>
<accession>A0A1M6FHG4</accession>
<proteinExistence type="inferred from homology"/>
<keyword evidence="2" id="KW-1277">Toxin-antitoxin system</keyword>
<dbReference type="NCBIfam" id="TIGR02606">
    <property type="entry name" value="antidote_CC2985"/>
    <property type="match status" value="1"/>
</dbReference>
<dbReference type="PANTHER" id="PTHR36582">
    <property type="entry name" value="ANTITOXIN PARD"/>
    <property type="match status" value="1"/>
</dbReference>
<dbReference type="PANTHER" id="PTHR36582:SF2">
    <property type="entry name" value="ANTITOXIN PARD"/>
    <property type="match status" value="1"/>
</dbReference>
<dbReference type="InterPro" id="IPR022789">
    <property type="entry name" value="ParD"/>
</dbReference>
<evidence type="ECO:0000313" key="3">
    <source>
        <dbReference type="EMBL" id="SHI97115.1"/>
    </source>
</evidence>
<keyword evidence="4" id="KW-1185">Reference proteome</keyword>
<dbReference type="InterPro" id="IPR038296">
    <property type="entry name" value="ParD_sf"/>
</dbReference>
<dbReference type="InterPro" id="IPR010985">
    <property type="entry name" value="Ribbon_hlx_hlx"/>
</dbReference>
<evidence type="ECO:0000256" key="1">
    <source>
        <dbReference type="ARBA" id="ARBA00008580"/>
    </source>
</evidence>
<dbReference type="Gene3D" id="6.10.10.120">
    <property type="entry name" value="Antitoxin ParD1-like"/>
    <property type="match status" value="1"/>
</dbReference>
<evidence type="ECO:0000256" key="2">
    <source>
        <dbReference type="ARBA" id="ARBA00022649"/>
    </source>
</evidence>
<dbReference type="AlphaFoldDB" id="A0A1M6FHG4"/>
<protein>
    <submittedName>
        <fullName evidence="3">Antitoxin ParD1/3/4</fullName>
    </submittedName>
</protein>
<dbReference type="Proteomes" id="UP000184335">
    <property type="component" value="Unassembled WGS sequence"/>
</dbReference>
<dbReference type="SUPFAM" id="SSF47598">
    <property type="entry name" value="Ribbon-helix-helix"/>
    <property type="match status" value="1"/>
</dbReference>
<dbReference type="RefSeq" id="WP_073179887.1">
    <property type="nucleotide sequence ID" value="NZ_FQYI01000007.1"/>
</dbReference>
<dbReference type="OrthoDB" id="9815501at2"/>
<comment type="similarity">
    <text evidence="1">Belongs to the ParD antitoxin family.</text>
</comment>
<evidence type="ECO:0000313" key="4">
    <source>
        <dbReference type="Proteomes" id="UP000184335"/>
    </source>
</evidence>
<reference evidence="3 4" key="1">
    <citation type="submission" date="2016-11" db="EMBL/GenBank/DDBJ databases">
        <authorList>
            <person name="Jaros S."/>
            <person name="Januszkiewicz K."/>
            <person name="Wedrychowicz H."/>
        </authorList>
    </citation>
    <scope>NUCLEOTIDE SEQUENCE [LARGE SCALE GENOMIC DNA]</scope>
    <source>
        <strain evidence="3 4">DSM 25479</strain>
    </source>
</reference>
<dbReference type="GO" id="GO:0006355">
    <property type="term" value="P:regulation of DNA-templated transcription"/>
    <property type="evidence" value="ECO:0007669"/>
    <property type="project" value="InterPro"/>
</dbReference>